<feature type="compositionally biased region" description="Polar residues" evidence="7">
    <location>
        <begin position="211"/>
        <end position="221"/>
    </location>
</feature>
<dbReference type="InterPro" id="IPR044810">
    <property type="entry name" value="WRKY_plant"/>
</dbReference>
<evidence type="ECO:0000313" key="9">
    <source>
        <dbReference type="EMBL" id="KAK7385596.1"/>
    </source>
</evidence>
<dbReference type="Pfam" id="PF03106">
    <property type="entry name" value="WRKY"/>
    <property type="match status" value="2"/>
</dbReference>
<sequence length="624" mass="68542">MRDRLFSPNSVHDVIKPKPCFIRTRLSSLFISNLSITKFQRFFLHPTFSSLMASSSGSLDTSATANSFANFTFSTHPFMTTSFSDLLASPTENKTQAGLSERTVSGVPKFKSTPPPSLPLSPPPISPSSYFAIPPGLSPTELLDSPVLLSSSNILPSPTTGAFAAQSFNWKSSSGGNQQIVKEEDKSFSNFSFQTQPGPSVSSAATFQSSNVTAQTQQQPWNFRESTKQDSFSSGKSMMKTENTSSMQSFSPEIASVQTNHSNGFQTDYSNYPQQAQTLSRRSDDGYNWRKYGQKQVKGSENPRSYYKCTYPNCPTKKKVERSLDGQITEIVYKGSHNHPKPQSTRRNSSSSSSLAIPHSNPMSTEIPDQSYATHGSGQMDSAATPDNSSISIGDDDFEQSSQKCKSGGDEFDEDEPDAKRWKIEGENEGLSAPGSRTVREPRVVVQTTSDIDILDDGYRWRKYGQKVVKGNPNPRSYYKCTHPGCPVRKHVERASHDLRAVITTYEGKHNHDVPAARGSGSHSVNRPLPNNAANPSTAATAIRPMPVIHHTDNSHQSQRPQAPPEGQSPFTLEMLQSPGSFGFAGFGNPMGSFINQQQLSDNIFSSRAKEEPRDDMFLESLLC</sequence>
<evidence type="ECO:0000256" key="3">
    <source>
        <dbReference type="ARBA" id="ARBA00023015"/>
    </source>
</evidence>
<dbReference type="Proteomes" id="UP001386955">
    <property type="component" value="Unassembled WGS sequence"/>
</dbReference>
<organism evidence="9 10">
    <name type="scientific">Psophocarpus tetragonolobus</name>
    <name type="common">Winged bean</name>
    <name type="synonym">Dolichos tetragonolobus</name>
    <dbReference type="NCBI Taxonomy" id="3891"/>
    <lineage>
        <taxon>Eukaryota</taxon>
        <taxon>Viridiplantae</taxon>
        <taxon>Streptophyta</taxon>
        <taxon>Embryophyta</taxon>
        <taxon>Tracheophyta</taxon>
        <taxon>Spermatophyta</taxon>
        <taxon>Magnoliopsida</taxon>
        <taxon>eudicotyledons</taxon>
        <taxon>Gunneridae</taxon>
        <taxon>Pentapetalae</taxon>
        <taxon>rosids</taxon>
        <taxon>fabids</taxon>
        <taxon>Fabales</taxon>
        <taxon>Fabaceae</taxon>
        <taxon>Papilionoideae</taxon>
        <taxon>50 kb inversion clade</taxon>
        <taxon>NPAAA clade</taxon>
        <taxon>indigoferoid/millettioid clade</taxon>
        <taxon>Phaseoleae</taxon>
        <taxon>Psophocarpus</taxon>
    </lineage>
</organism>
<dbReference type="PROSITE" id="PS50811">
    <property type="entry name" value="WRKY"/>
    <property type="match status" value="2"/>
</dbReference>
<keyword evidence="4" id="KW-0238">DNA-binding</keyword>
<dbReference type="InterPro" id="IPR036576">
    <property type="entry name" value="WRKY_dom_sf"/>
</dbReference>
<dbReference type="GO" id="GO:0005634">
    <property type="term" value="C:nucleus"/>
    <property type="evidence" value="ECO:0007669"/>
    <property type="project" value="UniProtKB-SubCell"/>
</dbReference>
<keyword evidence="2" id="KW-0677">Repeat</keyword>
<evidence type="ECO:0000256" key="7">
    <source>
        <dbReference type="SAM" id="MobiDB-lite"/>
    </source>
</evidence>
<dbReference type="SMART" id="SM00774">
    <property type="entry name" value="WRKY"/>
    <property type="match status" value="2"/>
</dbReference>
<keyword evidence="10" id="KW-1185">Reference proteome</keyword>
<evidence type="ECO:0000256" key="4">
    <source>
        <dbReference type="ARBA" id="ARBA00023125"/>
    </source>
</evidence>
<name>A0AAN9RYF5_PSOTE</name>
<dbReference type="InterPro" id="IPR003657">
    <property type="entry name" value="WRKY_dom"/>
</dbReference>
<comment type="caution">
    <text evidence="9">The sequence shown here is derived from an EMBL/GenBank/DDBJ whole genome shotgun (WGS) entry which is preliminary data.</text>
</comment>
<keyword evidence="5" id="KW-0804">Transcription</keyword>
<evidence type="ECO:0000256" key="1">
    <source>
        <dbReference type="ARBA" id="ARBA00004123"/>
    </source>
</evidence>
<evidence type="ECO:0000256" key="6">
    <source>
        <dbReference type="ARBA" id="ARBA00023242"/>
    </source>
</evidence>
<proteinExistence type="predicted"/>
<dbReference type="GO" id="GO:0043565">
    <property type="term" value="F:sequence-specific DNA binding"/>
    <property type="evidence" value="ECO:0007669"/>
    <property type="project" value="InterPro"/>
</dbReference>
<feature type="compositionally biased region" description="Polar residues" evidence="7">
    <location>
        <begin position="229"/>
        <end position="247"/>
    </location>
</feature>
<feature type="region of interest" description="Disordered" evidence="7">
    <location>
        <begin position="261"/>
        <end position="287"/>
    </location>
</feature>
<dbReference type="GO" id="GO:0003700">
    <property type="term" value="F:DNA-binding transcription factor activity"/>
    <property type="evidence" value="ECO:0007669"/>
    <property type="project" value="InterPro"/>
</dbReference>
<feature type="region of interest" description="Disordered" evidence="7">
    <location>
        <begin position="211"/>
        <end position="247"/>
    </location>
</feature>
<dbReference type="SUPFAM" id="SSF118290">
    <property type="entry name" value="WRKY DNA-binding domain"/>
    <property type="match status" value="2"/>
</dbReference>
<reference evidence="9 10" key="1">
    <citation type="submission" date="2024-01" db="EMBL/GenBank/DDBJ databases">
        <title>The genomes of 5 underutilized Papilionoideae crops provide insights into root nodulation and disease resistanc.</title>
        <authorList>
            <person name="Jiang F."/>
        </authorList>
    </citation>
    <scope>NUCLEOTIDE SEQUENCE [LARGE SCALE GENOMIC DNA]</scope>
    <source>
        <strain evidence="9">DUOXIRENSHENG_FW03</strain>
        <tissue evidence="9">Leaves</tissue>
    </source>
</reference>
<dbReference type="FunFam" id="2.20.25.80:FF:000001">
    <property type="entry name" value="WRKY transcription factor 33"/>
    <property type="match status" value="1"/>
</dbReference>
<dbReference type="PANTHER" id="PTHR31221">
    <property type="entry name" value="WRKY TRANSCRIPTION FACTOR PROTEIN 1-RELATED"/>
    <property type="match status" value="1"/>
</dbReference>
<feature type="compositionally biased region" description="Polar residues" evidence="7">
    <location>
        <begin position="361"/>
        <end position="392"/>
    </location>
</feature>
<dbReference type="FunFam" id="2.20.25.80:FF:000006">
    <property type="entry name" value="WRKY transcription factor"/>
    <property type="match status" value="1"/>
</dbReference>
<evidence type="ECO:0000259" key="8">
    <source>
        <dbReference type="PROSITE" id="PS50811"/>
    </source>
</evidence>
<evidence type="ECO:0000256" key="5">
    <source>
        <dbReference type="ARBA" id="ARBA00023163"/>
    </source>
</evidence>
<feature type="compositionally biased region" description="Polar residues" evidence="7">
    <location>
        <begin position="261"/>
        <end position="280"/>
    </location>
</feature>
<protein>
    <recommendedName>
        <fullName evidence="8">WRKY domain-containing protein</fullName>
    </recommendedName>
</protein>
<feature type="domain" description="WRKY" evidence="8">
    <location>
        <begin position="284"/>
        <end position="342"/>
    </location>
</feature>
<feature type="region of interest" description="Disordered" evidence="7">
    <location>
        <begin position="551"/>
        <end position="572"/>
    </location>
</feature>
<dbReference type="Gene3D" id="2.20.25.80">
    <property type="entry name" value="WRKY domain"/>
    <property type="match status" value="2"/>
</dbReference>
<feature type="region of interest" description="Disordered" evidence="7">
    <location>
        <begin position="92"/>
        <end position="121"/>
    </location>
</feature>
<feature type="region of interest" description="Disordered" evidence="7">
    <location>
        <begin position="333"/>
        <end position="418"/>
    </location>
</feature>
<gene>
    <name evidence="9" type="ORF">VNO78_31322</name>
</gene>
<dbReference type="EMBL" id="JAYMYS010000008">
    <property type="protein sequence ID" value="KAK7385596.1"/>
    <property type="molecule type" value="Genomic_DNA"/>
</dbReference>
<dbReference type="AlphaFoldDB" id="A0AAN9RYF5"/>
<keyword evidence="6" id="KW-0539">Nucleus</keyword>
<keyword evidence="3" id="KW-0805">Transcription regulation</keyword>
<evidence type="ECO:0000256" key="2">
    <source>
        <dbReference type="ARBA" id="ARBA00022737"/>
    </source>
</evidence>
<comment type="subcellular location">
    <subcellularLocation>
        <location evidence="1">Nucleus</location>
    </subcellularLocation>
</comment>
<dbReference type="PANTHER" id="PTHR31221:SF1">
    <property type="entry name" value="WRKY TRANSCRIPTION FACTOR 33-RELATED"/>
    <property type="match status" value="1"/>
</dbReference>
<accession>A0AAN9RYF5</accession>
<feature type="region of interest" description="Disordered" evidence="7">
    <location>
        <begin position="510"/>
        <end position="537"/>
    </location>
</feature>
<evidence type="ECO:0000313" key="10">
    <source>
        <dbReference type="Proteomes" id="UP001386955"/>
    </source>
</evidence>
<feature type="domain" description="WRKY" evidence="8">
    <location>
        <begin position="450"/>
        <end position="515"/>
    </location>
</feature>